<name>A0ACB8YNA3_9ASTR</name>
<reference evidence="1 2" key="2">
    <citation type="journal article" date="2022" name="Mol. Ecol. Resour.">
        <title>The genomes of chicory, endive, great burdock and yacon provide insights into Asteraceae paleo-polyploidization history and plant inulin production.</title>
        <authorList>
            <person name="Fan W."/>
            <person name="Wang S."/>
            <person name="Wang H."/>
            <person name="Wang A."/>
            <person name="Jiang F."/>
            <person name="Liu H."/>
            <person name="Zhao H."/>
            <person name="Xu D."/>
            <person name="Zhang Y."/>
        </authorList>
    </citation>
    <scope>NUCLEOTIDE SEQUENCE [LARGE SCALE GENOMIC DNA]</scope>
    <source>
        <strain evidence="2">cv. Yunnan</strain>
        <tissue evidence="1">Leaves</tissue>
    </source>
</reference>
<sequence length="181" mass="20550">MQPSLFLSSSTSNPKSDSTMEMNNELFTLDFIRQHLFDEIEIPSLLPPSLDAVSDINQTDCFISGFEFLDWSTSNVSSTPSDRSSSESSFFDSPLSVSDFFDTNEVDHTSDSVNFSEIESRSEAIELPKPSMKKKAEEEQEERRYRGEAVPGDCRKRSRDKTKVESAENVVVKKEKKLKRL</sequence>
<dbReference type="EMBL" id="CM042044">
    <property type="protein sequence ID" value="KAI3687202.1"/>
    <property type="molecule type" value="Genomic_DNA"/>
</dbReference>
<gene>
    <name evidence="1" type="ORF">L1987_80896</name>
</gene>
<keyword evidence="2" id="KW-1185">Reference proteome</keyword>
<reference evidence="2" key="1">
    <citation type="journal article" date="2022" name="Mol. Ecol. Resour.">
        <title>The genomes of chicory, endive, great burdock and yacon provide insights into Asteraceae palaeo-polyploidization history and plant inulin production.</title>
        <authorList>
            <person name="Fan W."/>
            <person name="Wang S."/>
            <person name="Wang H."/>
            <person name="Wang A."/>
            <person name="Jiang F."/>
            <person name="Liu H."/>
            <person name="Zhao H."/>
            <person name="Xu D."/>
            <person name="Zhang Y."/>
        </authorList>
    </citation>
    <scope>NUCLEOTIDE SEQUENCE [LARGE SCALE GENOMIC DNA]</scope>
    <source>
        <strain evidence="2">cv. Yunnan</strain>
    </source>
</reference>
<comment type="caution">
    <text evidence="1">The sequence shown here is derived from an EMBL/GenBank/DDBJ whole genome shotgun (WGS) entry which is preliminary data.</text>
</comment>
<organism evidence="1 2">
    <name type="scientific">Smallanthus sonchifolius</name>
    <dbReference type="NCBI Taxonomy" id="185202"/>
    <lineage>
        <taxon>Eukaryota</taxon>
        <taxon>Viridiplantae</taxon>
        <taxon>Streptophyta</taxon>
        <taxon>Embryophyta</taxon>
        <taxon>Tracheophyta</taxon>
        <taxon>Spermatophyta</taxon>
        <taxon>Magnoliopsida</taxon>
        <taxon>eudicotyledons</taxon>
        <taxon>Gunneridae</taxon>
        <taxon>Pentapetalae</taxon>
        <taxon>asterids</taxon>
        <taxon>campanulids</taxon>
        <taxon>Asterales</taxon>
        <taxon>Asteraceae</taxon>
        <taxon>Asteroideae</taxon>
        <taxon>Heliantheae alliance</taxon>
        <taxon>Millerieae</taxon>
        <taxon>Smallanthus</taxon>
    </lineage>
</organism>
<accession>A0ACB8YNA3</accession>
<dbReference type="Proteomes" id="UP001056120">
    <property type="component" value="Linkage Group LG27"/>
</dbReference>
<evidence type="ECO:0000313" key="2">
    <source>
        <dbReference type="Proteomes" id="UP001056120"/>
    </source>
</evidence>
<protein>
    <submittedName>
        <fullName evidence="1">Uncharacterized protein</fullName>
    </submittedName>
</protein>
<evidence type="ECO:0000313" key="1">
    <source>
        <dbReference type="EMBL" id="KAI3687202.1"/>
    </source>
</evidence>
<proteinExistence type="predicted"/>